<dbReference type="SUPFAM" id="SSF141571">
    <property type="entry name" value="Pentapeptide repeat-like"/>
    <property type="match status" value="1"/>
</dbReference>
<feature type="compositionally biased region" description="Acidic residues" evidence="1">
    <location>
        <begin position="109"/>
        <end position="136"/>
    </location>
</feature>
<dbReference type="Proteomes" id="UP000677803">
    <property type="component" value="Unassembled WGS sequence"/>
</dbReference>
<dbReference type="EMBL" id="CAJRST010004446">
    <property type="protein sequence ID" value="CAG5872728.1"/>
    <property type="molecule type" value="Genomic_DNA"/>
</dbReference>
<feature type="region of interest" description="Disordered" evidence="1">
    <location>
        <begin position="106"/>
        <end position="165"/>
    </location>
</feature>
<name>A0A8S4ANH3_9TELE</name>
<proteinExistence type="predicted"/>
<dbReference type="AlphaFoldDB" id="A0A8S4ANH3"/>
<dbReference type="Gene3D" id="2.160.20.80">
    <property type="entry name" value="E3 ubiquitin-protein ligase SopA"/>
    <property type="match status" value="1"/>
</dbReference>
<organism evidence="2 3">
    <name type="scientific">Menidia menidia</name>
    <name type="common">Atlantic silverside</name>
    <dbReference type="NCBI Taxonomy" id="238744"/>
    <lineage>
        <taxon>Eukaryota</taxon>
        <taxon>Metazoa</taxon>
        <taxon>Chordata</taxon>
        <taxon>Craniata</taxon>
        <taxon>Vertebrata</taxon>
        <taxon>Euteleostomi</taxon>
        <taxon>Actinopterygii</taxon>
        <taxon>Neopterygii</taxon>
        <taxon>Teleostei</taxon>
        <taxon>Neoteleostei</taxon>
        <taxon>Acanthomorphata</taxon>
        <taxon>Ovalentaria</taxon>
        <taxon>Atherinomorphae</taxon>
        <taxon>Atheriniformes</taxon>
        <taxon>Atherinopsidae</taxon>
        <taxon>Menidiinae</taxon>
        <taxon>Menidia</taxon>
    </lineage>
</organism>
<evidence type="ECO:0000313" key="2">
    <source>
        <dbReference type="EMBL" id="CAG5872728.1"/>
    </source>
</evidence>
<gene>
    <name evidence="2" type="ORF">MMEN_LOCUS5050</name>
</gene>
<accession>A0A8S4ANH3</accession>
<keyword evidence="3" id="KW-1185">Reference proteome</keyword>
<feature type="compositionally biased region" description="Acidic residues" evidence="1">
    <location>
        <begin position="151"/>
        <end position="161"/>
    </location>
</feature>
<dbReference type="Pfam" id="PF00805">
    <property type="entry name" value="Pentapeptide"/>
    <property type="match status" value="1"/>
</dbReference>
<sequence length="458" mass="49802">LAGDKTWGLQEKKDTLERDGKGDGGHIPAGSASPGCVETLTTRSSGVLAYMYQALEELELPQEVVQGLDLAPVGLELDLVRVELGQVFSLVVESDQAGLEAMVDKDLEGSDLEGSDLEVSDQEGSDPEVSDLEGSDLEGSGLEGSDLEGSGLEESDLEGSDQEGSGHQTLVQAVGAQHLCLVVLGQVDTVDAERDRELGVWEEGLVDLDQVVLVLEAMELDLVELVQVVMDKLALVQVAKAQDMEALEQEALVLVGARELELVTHLEVVWEHHLVVPVMGLVELGLDLVVQGLVLVEQVLDLVGLVEQGLGLGEQDMGLVVQGLGLVELGLGLLVQLAEDLELRLVAKHLNKFQALGCLDSIKEDSSLVKVLEAVVFFLELLQVLELELRVDQEYSVKVAQDQEEQLMAVDNSYLECSGVTLLYHQNQDQENQRNQEKLQLNMVELELEEVVWVKEEL</sequence>
<feature type="non-terminal residue" evidence="2">
    <location>
        <position position="458"/>
    </location>
</feature>
<feature type="region of interest" description="Disordered" evidence="1">
    <location>
        <begin position="1"/>
        <end position="36"/>
    </location>
</feature>
<feature type="compositionally biased region" description="Basic and acidic residues" evidence="1">
    <location>
        <begin position="10"/>
        <end position="24"/>
    </location>
</feature>
<reference evidence="2" key="1">
    <citation type="submission" date="2021-05" db="EMBL/GenBank/DDBJ databases">
        <authorList>
            <person name="Tigano A."/>
        </authorList>
    </citation>
    <scope>NUCLEOTIDE SEQUENCE</scope>
</reference>
<feature type="compositionally biased region" description="Low complexity" evidence="1">
    <location>
        <begin position="137"/>
        <end position="150"/>
    </location>
</feature>
<comment type="caution">
    <text evidence="2">The sequence shown here is derived from an EMBL/GenBank/DDBJ whole genome shotgun (WGS) entry which is preliminary data.</text>
</comment>
<evidence type="ECO:0000313" key="3">
    <source>
        <dbReference type="Proteomes" id="UP000677803"/>
    </source>
</evidence>
<evidence type="ECO:0000256" key="1">
    <source>
        <dbReference type="SAM" id="MobiDB-lite"/>
    </source>
</evidence>
<protein>
    <submittedName>
        <fullName evidence="2">(Atlantic silverside) hypothetical protein</fullName>
    </submittedName>
</protein>
<dbReference type="InterPro" id="IPR001646">
    <property type="entry name" value="5peptide_repeat"/>
</dbReference>